<dbReference type="NCBIfam" id="NF007266">
    <property type="entry name" value="PRK09722.1"/>
    <property type="match status" value="1"/>
</dbReference>
<dbReference type="Proteomes" id="UP000034076">
    <property type="component" value="Unassembled WGS sequence"/>
</dbReference>
<sequence length="224" mass="25160">MKVKISPSLMCMDMMNVQEQMKVLNRADYLHIDILDWHYVKNLCLAPCFMEQLKEITDVPMDAHLMVDNTDVDLVDLCIDSGAGIVTLAPDVVERKAFRLIDHIKSKGARAGAYINPGMALEVVFPYIHLLDVITFMTVDPGFAGQRFIGESLEKMRQAKRLKQEKGYAYEIQVDGSCNKTTYKKMYDAGAEIFVVGSSGLFGNDPDLVKAWEIMERDIAKAIG</sequence>
<keyword evidence="4" id="KW-1185">Reference proteome</keyword>
<dbReference type="GO" id="GO:0005975">
    <property type="term" value="P:carbohydrate metabolic process"/>
    <property type="evidence" value="ECO:0007669"/>
    <property type="project" value="InterPro"/>
</dbReference>
<protein>
    <submittedName>
        <fullName evidence="3">Ribulose-phosphate 3-epimerase</fullName>
        <ecNumber evidence="3">5.1.3.1</ecNumber>
    </submittedName>
</protein>
<dbReference type="CDD" id="cd00429">
    <property type="entry name" value="RPE"/>
    <property type="match status" value="1"/>
</dbReference>
<evidence type="ECO:0000256" key="1">
    <source>
        <dbReference type="ARBA" id="ARBA00022723"/>
    </source>
</evidence>
<dbReference type="PATRIC" id="fig|270498.16.peg.3070"/>
<proteinExistence type="predicted"/>
<evidence type="ECO:0000313" key="4">
    <source>
        <dbReference type="Proteomes" id="UP000034076"/>
    </source>
</evidence>
<dbReference type="AlphaFoldDB" id="A0A0M2NA77"/>
<dbReference type="Gene3D" id="3.20.20.70">
    <property type="entry name" value="Aldolase class I"/>
    <property type="match status" value="1"/>
</dbReference>
<dbReference type="GO" id="GO:0046872">
    <property type="term" value="F:metal ion binding"/>
    <property type="evidence" value="ECO:0007669"/>
    <property type="project" value="UniProtKB-KW"/>
</dbReference>
<dbReference type="RefSeq" id="WP_046444751.1">
    <property type="nucleotide sequence ID" value="NZ_LAYJ01000133.1"/>
</dbReference>
<evidence type="ECO:0000256" key="2">
    <source>
        <dbReference type="ARBA" id="ARBA00023235"/>
    </source>
</evidence>
<accession>A0A0M2NA77</accession>
<reference evidence="3 4" key="1">
    <citation type="submission" date="2015-04" db="EMBL/GenBank/DDBJ databases">
        <title>Draft genome sequence of bacteremic isolate Catabacter hongkongensis type strain HKU16T.</title>
        <authorList>
            <person name="Lau S.K."/>
            <person name="Teng J.L."/>
            <person name="Huang Y."/>
            <person name="Curreem S.O."/>
            <person name="Tsui S.K."/>
            <person name="Woo P.C."/>
        </authorList>
    </citation>
    <scope>NUCLEOTIDE SEQUENCE [LARGE SCALE GENOMIC DNA]</scope>
    <source>
        <strain evidence="3 4">HKU16</strain>
    </source>
</reference>
<dbReference type="SUPFAM" id="SSF51366">
    <property type="entry name" value="Ribulose-phoshate binding barrel"/>
    <property type="match status" value="1"/>
</dbReference>
<dbReference type="PANTHER" id="PTHR11749">
    <property type="entry name" value="RIBULOSE-5-PHOSPHATE-3-EPIMERASE"/>
    <property type="match status" value="1"/>
</dbReference>
<name>A0A0M2NA77_9FIRM</name>
<organism evidence="3 4">
    <name type="scientific">Christensenella hongkongensis</name>
    <dbReference type="NCBI Taxonomy" id="270498"/>
    <lineage>
        <taxon>Bacteria</taxon>
        <taxon>Bacillati</taxon>
        <taxon>Bacillota</taxon>
        <taxon>Clostridia</taxon>
        <taxon>Christensenellales</taxon>
        <taxon>Christensenellaceae</taxon>
        <taxon>Christensenella</taxon>
    </lineage>
</organism>
<dbReference type="InterPro" id="IPR000056">
    <property type="entry name" value="Ribul_P_3_epim-like"/>
</dbReference>
<gene>
    <name evidence="3" type="ORF">CHK_2977</name>
</gene>
<dbReference type="EMBL" id="LAYJ01000133">
    <property type="protein sequence ID" value="KKI49399.1"/>
    <property type="molecule type" value="Genomic_DNA"/>
</dbReference>
<comment type="caution">
    <text evidence="3">The sequence shown here is derived from an EMBL/GenBank/DDBJ whole genome shotgun (WGS) entry which is preliminary data.</text>
</comment>
<evidence type="ECO:0000313" key="3">
    <source>
        <dbReference type="EMBL" id="KKI49399.1"/>
    </source>
</evidence>
<dbReference type="InterPro" id="IPR013785">
    <property type="entry name" value="Aldolase_TIM"/>
</dbReference>
<dbReference type="GO" id="GO:0004750">
    <property type="term" value="F:D-ribulose-phosphate 3-epimerase activity"/>
    <property type="evidence" value="ECO:0007669"/>
    <property type="project" value="UniProtKB-EC"/>
</dbReference>
<dbReference type="Pfam" id="PF00834">
    <property type="entry name" value="Ribul_P_3_epim"/>
    <property type="match status" value="1"/>
</dbReference>
<keyword evidence="2 3" id="KW-0413">Isomerase</keyword>
<dbReference type="STRING" id="270498.CHK_2977"/>
<dbReference type="EC" id="5.1.3.1" evidence="3"/>
<dbReference type="InterPro" id="IPR011060">
    <property type="entry name" value="RibuloseP-bd_barrel"/>
</dbReference>
<dbReference type="OrthoDB" id="1645589at2"/>
<keyword evidence="1" id="KW-0479">Metal-binding</keyword>